<dbReference type="PANTHER" id="PTHR43415:SF4">
    <property type="entry name" value="N-ACETYLTRANSFERASE DOMAIN-CONTAINING PROTEIN"/>
    <property type="match status" value="1"/>
</dbReference>
<dbReference type="RefSeq" id="WP_251948534.1">
    <property type="nucleotide sequence ID" value="NZ_CP080572.1"/>
</dbReference>
<name>A0A9E7SC82_9EURY</name>
<gene>
    <name evidence="2" type="ORF">K1720_08435</name>
</gene>
<dbReference type="GO" id="GO:0016747">
    <property type="term" value="F:acyltransferase activity, transferring groups other than amino-acyl groups"/>
    <property type="evidence" value="ECO:0007669"/>
    <property type="project" value="InterPro"/>
</dbReference>
<dbReference type="Proteomes" id="UP001056425">
    <property type="component" value="Chromosome"/>
</dbReference>
<protein>
    <submittedName>
        <fullName evidence="2">GNAT family N-acetyltransferase</fullName>
    </submittedName>
</protein>
<dbReference type="PROSITE" id="PS51186">
    <property type="entry name" value="GNAT"/>
    <property type="match status" value="1"/>
</dbReference>
<evidence type="ECO:0000313" key="2">
    <source>
        <dbReference type="EMBL" id="USG99530.1"/>
    </source>
</evidence>
<dbReference type="AlphaFoldDB" id="A0A9E7SC82"/>
<sequence>MILACGEKVLLRDAVEKDADAYLRWMKEGEWKKYDAPWEDDFIPADEGEIRKHFFEKFINDRKTPKSSAIIATKEDRPIGWVIRYTENEFYSVWWVGIDICEDAYLGKGYGSEALKLWVDYLFSNSDIHKIALGTYSFNKRMIKVAEKLGFKLEGVEREVIWWNGEWADRLMFGMLRDEWRSNL</sequence>
<dbReference type="Pfam" id="PF13302">
    <property type="entry name" value="Acetyltransf_3"/>
    <property type="match status" value="1"/>
</dbReference>
<dbReference type="Gene3D" id="3.40.630.30">
    <property type="match status" value="1"/>
</dbReference>
<organism evidence="2 3">
    <name type="scientific">Thermococcus argininiproducens</name>
    <dbReference type="NCBI Taxonomy" id="2866384"/>
    <lineage>
        <taxon>Archaea</taxon>
        <taxon>Methanobacteriati</taxon>
        <taxon>Methanobacteriota</taxon>
        <taxon>Thermococci</taxon>
        <taxon>Thermococcales</taxon>
        <taxon>Thermococcaceae</taxon>
        <taxon>Thermococcus</taxon>
    </lineage>
</organism>
<dbReference type="InterPro" id="IPR000182">
    <property type="entry name" value="GNAT_dom"/>
</dbReference>
<dbReference type="InterPro" id="IPR016181">
    <property type="entry name" value="Acyl_CoA_acyltransferase"/>
</dbReference>
<dbReference type="PANTHER" id="PTHR43415">
    <property type="entry name" value="SPERMIDINE N(1)-ACETYLTRANSFERASE"/>
    <property type="match status" value="1"/>
</dbReference>
<proteinExistence type="predicted"/>
<reference evidence="2 3" key="1">
    <citation type="submission" date="2021-08" db="EMBL/GenBank/DDBJ databases">
        <title>Thermococcus onnuriiensis IOH2.</title>
        <authorList>
            <person name="Park Y.-J."/>
        </authorList>
    </citation>
    <scope>NUCLEOTIDE SEQUENCE [LARGE SCALE GENOMIC DNA]</scope>
    <source>
        <strain evidence="2 3">IOH2</strain>
    </source>
</reference>
<keyword evidence="3" id="KW-1185">Reference proteome</keyword>
<dbReference type="KEGG" id="thei:K1720_08435"/>
<evidence type="ECO:0000259" key="1">
    <source>
        <dbReference type="PROSITE" id="PS51186"/>
    </source>
</evidence>
<dbReference type="GeneID" id="72778369"/>
<evidence type="ECO:0000313" key="3">
    <source>
        <dbReference type="Proteomes" id="UP001056425"/>
    </source>
</evidence>
<accession>A0A9E7SC82</accession>
<feature type="domain" description="N-acetyltransferase" evidence="1">
    <location>
        <begin position="9"/>
        <end position="177"/>
    </location>
</feature>
<dbReference type="SUPFAM" id="SSF55729">
    <property type="entry name" value="Acyl-CoA N-acyltransferases (Nat)"/>
    <property type="match status" value="1"/>
</dbReference>
<dbReference type="EMBL" id="CP080572">
    <property type="protein sequence ID" value="USG99530.1"/>
    <property type="molecule type" value="Genomic_DNA"/>
</dbReference>